<dbReference type="AlphaFoldDB" id="A0A239PKH9"/>
<keyword evidence="4" id="KW-1185">Reference proteome</keyword>
<reference evidence="3 4" key="1">
    <citation type="submission" date="2017-07" db="EMBL/GenBank/DDBJ databases">
        <authorList>
            <person name="Sun Z.S."/>
            <person name="Albrecht U."/>
            <person name="Echele G."/>
            <person name="Lee C.C."/>
        </authorList>
    </citation>
    <scope>NUCLEOTIDE SEQUENCE [LARGE SCALE GENOMIC DNA]</scope>
    <source>
        <strain evidence="3 4">CGMCC 1.12710</strain>
    </source>
</reference>
<dbReference type="PROSITE" id="PS51782">
    <property type="entry name" value="LYSM"/>
    <property type="match status" value="2"/>
</dbReference>
<evidence type="ECO:0000259" key="2">
    <source>
        <dbReference type="PROSITE" id="PS51782"/>
    </source>
</evidence>
<dbReference type="OrthoDB" id="8093300at2"/>
<sequence length="405" mass="41447">MAGKSATFMRTGAAGLGAAGLIALFAAGCAGAPSGAVAQADAAPAYVDAARYTGPDRIFRNGHIDAMRPRAAHLEPGMEARLLAAYEGIDGARLAHRVFDEPHAELLDGACERFVKVLQGETLYDIAQYCDVSLSALLDVNPGVRNPRLVPAGELIEVPQFVNYERLALASDGALHAAGAPVGLYVVRPGDTLMTIAEAHLVPASAVAELNPGVDWRALPAGATLRIPAAVQAGIAPPPPSRKPVTSYLGEGDFSGGARGGQGGAPSHVAEVTRLMPYNLKPVGSGAPARSSPPDGVLSVDRRIVKPGDAVRLSARGLPAGATATIYAGPNLAALEAVDEVRVGPDGALDARAPVKKSADIGGVVFSARLEETGQTLVSERVGVLRIEPEETVSEAGEAAPGDPE</sequence>
<feature type="signal peptide" evidence="1">
    <location>
        <begin position="1"/>
        <end position="38"/>
    </location>
</feature>
<dbReference type="RefSeq" id="WP_089411258.1">
    <property type="nucleotide sequence ID" value="NZ_FZQA01000001.1"/>
</dbReference>
<dbReference type="InterPro" id="IPR018392">
    <property type="entry name" value="LysM"/>
</dbReference>
<organism evidence="3 4">
    <name type="scientific">Amphiplicatus metriothermophilus</name>
    <dbReference type="NCBI Taxonomy" id="1519374"/>
    <lineage>
        <taxon>Bacteria</taxon>
        <taxon>Pseudomonadati</taxon>
        <taxon>Pseudomonadota</taxon>
        <taxon>Alphaproteobacteria</taxon>
        <taxon>Parvularculales</taxon>
        <taxon>Parvularculaceae</taxon>
        <taxon>Amphiplicatus</taxon>
    </lineage>
</organism>
<dbReference type="EMBL" id="FZQA01000001">
    <property type="protein sequence ID" value="SNT68306.1"/>
    <property type="molecule type" value="Genomic_DNA"/>
</dbReference>
<dbReference type="SMART" id="SM00257">
    <property type="entry name" value="LysM"/>
    <property type="match status" value="2"/>
</dbReference>
<gene>
    <name evidence="3" type="ORF">SAMN06297382_0808</name>
</gene>
<dbReference type="PROSITE" id="PS51257">
    <property type="entry name" value="PROKAR_LIPOPROTEIN"/>
    <property type="match status" value="1"/>
</dbReference>
<evidence type="ECO:0000313" key="3">
    <source>
        <dbReference type="EMBL" id="SNT68306.1"/>
    </source>
</evidence>
<dbReference type="CDD" id="cd00118">
    <property type="entry name" value="LysM"/>
    <property type="match status" value="2"/>
</dbReference>
<dbReference type="Proteomes" id="UP000198346">
    <property type="component" value="Unassembled WGS sequence"/>
</dbReference>
<dbReference type="InterPro" id="IPR036779">
    <property type="entry name" value="LysM_dom_sf"/>
</dbReference>
<evidence type="ECO:0000313" key="4">
    <source>
        <dbReference type="Proteomes" id="UP000198346"/>
    </source>
</evidence>
<protein>
    <submittedName>
        <fullName evidence="3">LysM repeat-containing protein</fullName>
    </submittedName>
</protein>
<name>A0A239PKH9_9PROT</name>
<dbReference type="Pfam" id="PF01476">
    <property type="entry name" value="LysM"/>
    <property type="match status" value="2"/>
</dbReference>
<evidence type="ECO:0000256" key="1">
    <source>
        <dbReference type="SAM" id="SignalP"/>
    </source>
</evidence>
<feature type="domain" description="LysM" evidence="2">
    <location>
        <begin position="183"/>
        <end position="227"/>
    </location>
</feature>
<keyword evidence="1" id="KW-0732">Signal</keyword>
<dbReference type="SUPFAM" id="SSF54106">
    <property type="entry name" value="LysM domain"/>
    <property type="match status" value="2"/>
</dbReference>
<accession>A0A239PKH9</accession>
<proteinExistence type="predicted"/>
<feature type="chain" id="PRO_5011992046" evidence="1">
    <location>
        <begin position="39"/>
        <end position="405"/>
    </location>
</feature>
<dbReference type="Gene3D" id="3.10.350.10">
    <property type="entry name" value="LysM domain"/>
    <property type="match status" value="2"/>
</dbReference>
<feature type="domain" description="LysM" evidence="2">
    <location>
        <begin position="113"/>
        <end position="158"/>
    </location>
</feature>